<dbReference type="PANTHER" id="PTHR11767:SF102">
    <property type="entry name" value="INWARDLY RECTIFYING POTASSIUM CHANNEL 1, ISOFORM F"/>
    <property type="match status" value="1"/>
</dbReference>
<dbReference type="GO" id="GO:0005886">
    <property type="term" value="C:plasma membrane"/>
    <property type="evidence" value="ECO:0007669"/>
    <property type="project" value="TreeGrafter"/>
</dbReference>
<evidence type="ECO:0000313" key="15">
    <source>
        <dbReference type="Proteomes" id="UP000576082"/>
    </source>
</evidence>
<evidence type="ECO:0000256" key="6">
    <source>
        <dbReference type="ARBA" id="ARBA00022958"/>
    </source>
</evidence>
<evidence type="ECO:0000259" key="13">
    <source>
        <dbReference type="Pfam" id="PF17655"/>
    </source>
</evidence>
<dbReference type="InterPro" id="IPR013518">
    <property type="entry name" value="K_chnl_inward-rec_Kir_cyto"/>
</dbReference>
<evidence type="ECO:0000259" key="12">
    <source>
        <dbReference type="Pfam" id="PF07885"/>
    </source>
</evidence>
<dbReference type="PRINTS" id="PR01320">
    <property type="entry name" value="KIRCHANNEL"/>
</dbReference>
<feature type="transmembrane region" description="Helical" evidence="11">
    <location>
        <begin position="54"/>
        <end position="76"/>
    </location>
</feature>
<keyword evidence="5" id="KW-0851">Voltage-gated channel</keyword>
<dbReference type="GO" id="GO:0034765">
    <property type="term" value="P:regulation of monoatomic ion transmembrane transport"/>
    <property type="evidence" value="ECO:0007669"/>
    <property type="project" value="TreeGrafter"/>
</dbReference>
<evidence type="ECO:0000256" key="9">
    <source>
        <dbReference type="ARBA" id="ARBA00023136"/>
    </source>
</evidence>
<name>A0A7X9RSK8_9BACT</name>
<reference evidence="14 15" key="1">
    <citation type="submission" date="2020-04" db="EMBL/GenBank/DDBJ databases">
        <title>Flammeovirga sp. SR4, a novel species isolated from seawater.</title>
        <authorList>
            <person name="Wang X."/>
        </authorList>
    </citation>
    <scope>NUCLEOTIDE SEQUENCE [LARGE SCALE GENOMIC DNA]</scope>
    <source>
        <strain evidence="14 15">ATCC 23126</strain>
    </source>
</reference>
<dbReference type="GO" id="GO:1990573">
    <property type="term" value="P:potassium ion import across plasma membrane"/>
    <property type="evidence" value="ECO:0007669"/>
    <property type="project" value="TreeGrafter"/>
</dbReference>
<evidence type="ECO:0000256" key="8">
    <source>
        <dbReference type="ARBA" id="ARBA00023065"/>
    </source>
</evidence>
<proteinExistence type="predicted"/>
<dbReference type="RefSeq" id="WP_169655629.1">
    <property type="nucleotide sequence ID" value="NZ_JABANE010000009.1"/>
</dbReference>
<dbReference type="InterPro" id="IPR041647">
    <property type="entry name" value="IRK_C"/>
</dbReference>
<evidence type="ECO:0000256" key="10">
    <source>
        <dbReference type="ARBA" id="ARBA00023303"/>
    </source>
</evidence>
<keyword evidence="7 11" id="KW-1133">Transmembrane helix</keyword>
<evidence type="ECO:0000256" key="2">
    <source>
        <dbReference type="ARBA" id="ARBA00022448"/>
    </source>
</evidence>
<keyword evidence="3" id="KW-0633">Potassium transport</keyword>
<accession>A0A7X9RSK8</accession>
<protein>
    <recommendedName>
        <fullName evidence="16">Inward rectifier potassium channel</fullName>
    </recommendedName>
</protein>
<dbReference type="EMBL" id="JABANE010000009">
    <property type="protein sequence ID" value="NME67350.1"/>
    <property type="molecule type" value="Genomic_DNA"/>
</dbReference>
<sequence>MSDKTSKIQDPGVGVQYEHETKRIINPDGSFNVKRIGTANFVRDAYHWLITINWLPFIVVIGSIIITTNVVYAFLYMACGVEHITGVFQTNSLWDEFVQAFFFSVQTFTTVGYGAMSPQSHAISLIASLEAFNGLLLSAFSTGILYGRFSRPISKIIFSKNALLTKFKNTDKDCLQFRVINKRENTLLNLEASVYVSIQQKQVDANGNEEFRRQFYDISLERSNIMFMPLSWTIVHMIDEKSPLYNLTLQDLIHQHGEVLIVLKGFDETFGQDTYTYHSYFATDFVEGRRFVRNFHVDEAGDIILNVGDVHLTDKLPSKKKKK</sequence>
<evidence type="ECO:0000256" key="7">
    <source>
        <dbReference type="ARBA" id="ARBA00022989"/>
    </source>
</evidence>
<evidence type="ECO:0000256" key="11">
    <source>
        <dbReference type="SAM" id="Phobius"/>
    </source>
</evidence>
<keyword evidence="2" id="KW-0813">Transport</keyword>
<dbReference type="Pfam" id="PF07885">
    <property type="entry name" value="Ion_trans_2"/>
    <property type="match status" value="1"/>
</dbReference>
<dbReference type="Gene3D" id="2.60.40.1400">
    <property type="entry name" value="G protein-activated inward rectifier potassium channel 1"/>
    <property type="match status" value="1"/>
</dbReference>
<dbReference type="PANTHER" id="PTHR11767">
    <property type="entry name" value="INWARD RECTIFIER POTASSIUM CHANNEL"/>
    <property type="match status" value="1"/>
</dbReference>
<feature type="domain" description="Inward rectifier potassium channel C-terminal" evidence="13">
    <location>
        <begin position="156"/>
        <end position="316"/>
    </location>
</feature>
<comment type="subcellular location">
    <subcellularLocation>
        <location evidence="1">Membrane</location>
        <topology evidence="1">Multi-pass membrane protein</topology>
    </subcellularLocation>
</comment>
<dbReference type="Pfam" id="PF17655">
    <property type="entry name" value="IRK_C"/>
    <property type="match status" value="1"/>
</dbReference>
<keyword evidence="8" id="KW-0406">Ion transport</keyword>
<dbReference type="InterPro" id="IPR014756">
    <property type="entry name" value="Ig_E-set"/>
</dbReference>
<dbReference type="Proteomes" id="UP000576082">
    <property type="component" value="Unassembled WGS sequence"/>
</dbReference>
<feature type="transmembrane region" description="Helical" evidence="11">
    <location>
        <begin position="122"/>
        <end position="146"/>
    </location>
</feature>
<keyword evidence="10" id="KW-0407">Ion channel</keyword>
<comment type="caution">
    <text evidence="14">The sequence shown here is derived from an EMBL/GenBank/DDBJ whole genome shotgun (WGS) entry which is preliminary data.</text>
</comment>
<feature type="domain" description="Potassium channel" evidence="12">
    <location>
        <begin position="74"/>
        <end position="145"/>
    </location>
</feature>
<evidence type="ECO:0000256" key="5">
    <source>
        <dbReference type="ARBA" id="ARBA00022882"/>
    </source>
</evidence>
<dbReference type="InterPro" id="IPR016449">
    <property type="entry name" value="K_chnl_inward-rec_Kir"/>
</dbReference>
<dbReference type="GO" id="GO:0005242">
    <property type="term" value="F:inward rectifier potassium channel activity"/>
    <property type="evidence" value="ECO:0007669"/>
    <property type="project" value="InterPro"/>
</dbReference>
<keyword evidence="4 11" id="KW-0812">Transmembrane</keyword>
<evidence type="ECO:0000256" key="4">
    <source>
        <dbReference type="ARBA" id="ARBA00022692"/>
    </source>
</evidence>
<keyword evidence="15" id="KW-1185">Reference proteome</keyword>
<gene>
    <name evidence="14" type="ORF">HHU12_05180</name>
</gene>
<dbReference type="SUPFAM" id="SSF81324">
    <property type="entry name" value="Voltage-gated potassium channels"/>
    <property type="match status" value="1"/>
</dbReference>
<dbReference type="InterPro" id="IPR013099">
    <property type="entry name" value="K_chnl_dom"/>
</dbReference>
<dbReference type="SUPFAM" id="SSF81296">
    <property type="entry name" value="E set domains"/>
    <property type="match status" value="1"/>
</dbReference>
<dbReference type="GO" id="GO:0034702">
    <property type="term" value="C:monoatomic ion channel complex"/>
    <property type="evidence" value="ECO:0007669"/>
    <property type="project" value="UniProtKB-KW"/>
</dbReference>
<evidence type="ECO:0000256" key="1">
    <source>
        <dbReference type="ARBA" id="ARBA00004141"/>
    </source>
</evidence>
<dbReference type="Gene3D" id="1.10.287.70">
    <property type="match status" value="1"/>
</dbReference>
<keyword evidence="9 11" id="KW-0472">Membrane</keyword>
<evidence type="ECO:0000313" key="14">
    <source>
        <dbReference type="EMBL" id="NME67350.1"/>
    </source>
</evidence>
<organism evidence="14 15">
    <name type="scientific">Flammeovirga aprica JL-4</name>
    <dbReference type="NCBI Taxonomy" id="694437"/>
    <lineage>
        <taxon>Bacteria</taxon>
        <taxon>Pseudomonadati</taxon>
        <taxon>Bacteroidota</taxon>
        <taxon>Cytophagia</taxon>
        <taxon>Cytophagales</taxon>
        <taxon>Flammeovirgaceae</taxon>
        <taxon>Flammeovirga</taxon>
    </lineage>
</organism>
<evidence type="ECO:0000256" key="3">
    <source>
        <dbReference type="ARBA" id="ARBA00022538"/>
    </source>
</evidence>
<keyword evidence="6" id="KW-0630">Potassium</keyword>
<evidence type="ECO:0008006" key="16">
    <source>
        <dbReference type="Google" id="ProtNLM"/>
    </source>
</evidence>
<dbReference type="AlphaFoldDB" id="A0A7X9RSK8"/>